<dbReference type="AlphaFoldDB" id="A0A841J1W5"/>
<dbReference type="GO" id="GO:0008170">
    <property type="term" value="F:N-methyltransferase activity"/>
    <property type="evidence" value="ECO:0007669"/>
    <property type="project" value="InterPro"/>
</dbReference>
<evidence type="ECO:0000313" key="12">
    <source>
        <dbReference type="Proteomes" id="UP000552700"/>
    </source>
</evidence>
<keyword evidence="3 11" id="KW-0808">Transferase</keyword>
<dbReference type="InterPro" id="IPR002941">
    <property type="entry name" value="DNA_methylase_N4/N6"/>
</dbReference>
<sequence>MGVMERVATRTKKAAAKAVVAPVVPLEADRLIQGDCVAEMRKLPDACIDMIFADPPYNLQLGGDLFRPEGGRVDAVDDAWDKFDTLAVYDKFTRDWLTEARRILKPNGTIWVIGSYHNIFRVGTSLQDQGFWILNDIIWRKSNPMPNFKGTRFTNAHETLIWASQGEDARYTFNYRAMKTLNDELQMRSDWVIPICSGQERLKRDGTKAHPTQKPEALLYRILLACTKPGDVVLDPFFGTGTTGAVAKRLGRRWIGIEREDKYVEVALERIEAALPLDESALTTMQSPRQQPKVAFGTLVETGMIAPGTVLSDTKRRWKAVVRADGSLQCGDESGSIHGLGAKLQGAPSCNGWTFWHVDGKDGLKPIDTLRQTYLLANED</sequence>
<dbReference type="InterPro" id="IPR001091">
    <property type="entry name" value="RM_Methyltransferase"/>
</dbReference>
<evidence type="ECO:0000256" key="2">
    <source>
        <dbReference type="ARBA" id="ARBA00022603"/>
    </source>
</evidence>
<feature type="domain" description="DNA methylase N-4/N-6" evidence="9">
    <location>
        <begin position="48"/>
        <end position="268"/>
    </location>
</feature>
<dbReference type="PRINTS" id="PR00508">
    <property type="entry name" value="S21N4MTFRASE"/>
</dbReference>
<reference evidence="11 12" key="1">
    <citation type="submission" date="2020-08" db="EMBL/GenBank/DDBJ databases">
        <title>Genomic Encyclopedia of Type Strains, Phase IV (KMG-IV): sequencing the most valuable type-strain genomes for metagenomic binning, comparative biology and taxonomic classification.</title>
        <authorList>
            <person name="Goeker M."/>
        </authorList>
    </citation>
    <scope>NUCLEOTIDE SEQUENCE [LARGE SCALE GENOMIC DNA]</scope>
    <source>
        <strain evidence="11 12">DSM 102255</strain>
    </source>
</reference>
<keyword evidence="6" id="KW-0238">DNA-binding</keyword>
<dbReference type="GO" id="GO:0005737">
    <property type="term" value="C:cytoplasm"/>
    <property type="evidence" value="ECO:0007669"/>
    <property type="project" value="TreeGrafter"/>
</dbReference>
<feature type="domain" description="RAMA" evidence="10">
    <location>
        <begin position="278"/>
        <end position="377"/>
    </location>
</feature>
<dbReference type="Pfam" id="PF18755">
    <property type="entry name" value="RAMA"/>
    <property type="match status" value="1"/>
</dbReference>
<proteinExistence type="inferred from homology"/>
<evidence type="ECO:0000259" key="10">
    <source>
        <dbReference type="Pfam" id="PF18755"/>
    </source>
</evidence>
<evidence type="ECO:0000256" key="1">
    <source>
        <dbReference type="ARBA" id="ARBA00006594"/>
    </source>
</evidence>
<name>A0A841J1W5_9SPHN</name>
<dbReference type="PROSITE" id="PS00092">
    <property type="entry name" value="N6_MTASE"/>
    <property type="match status" value="1"/>
</dbReference>
<comment type="similarity">
    <text evidence="1 8">Belongs to the N(4)/N(6)-methyltransferase family.</text>
</comment>
<keyword evidence="12" id="KW-1185">Reference proteome</keyword>
<comment type="catalytic activity">
    <reaction evidence="7">
        <text>a 2'-deoxyadenosine in DNA + S-adenosyl-L-methionine = an N(6)-methyl-2'-deoxyadenosine in DNA + S-adenosyl-L-homocysteine + H(+)</text>
        <dbReference type="Rhea" id="RHEA:15197"/>
        <dbReference type="Rhea" id="RHEA-COMP:12418"/>
        <dbReference type="Rhea" id="RHEA-COMP:12419"/>
        <dbReference type="ChEBI" id="CHEBI:15378"/>
        <dbReference type="ChEBI" id="CHEBI:57856"/>
        <dbReference type="ChEBI" id="CHEBI:59789"/>
        <dbReference type="ChEBI" id="CHEBI:90615"/>
        <dbReference type="ChEBI" id="CHEBI:90616"/>
        <dbReference type="EC" id="2.1.1.72"/>
    </reaction>
</comment>
<dbReference type="PANTHER" id="PTHR13370">
    <property type="entry name" value="RNA METHYLASE-RELATED"/>
    <property type="match status" value="1"/>
</dbReference>
<dbReference type="SUPFAM" id="SSF53335">
    <property type="entry name" value="S-adenosyl-L-methionine-dependent methyltransferases"/>
    <property type="match status" value="1"/>
</dbReference>
<evidence type="ECO:0000256" key="7">
    <source>
        <dbReference type="ARBA" id="ARBA00047942"/>
    </source>
</evidence>
<evidence type="ECO:0000256" key="8">
    <source>
        <dbReference type="RuleBase" id="RU362026"/>
    </source>
</evidence>
<dbReference type="GO" id="GO:0009007">
    <property type="term" value="F:site-specific DNA-methyltransferase (adenine-specific) activity"/>
    <property type="evidence" value="ECO:0007669"/>
    <property type="project" value="UniProtKB-EC"/>
</dbReference>
<evidence type="ECO:0000256" key="5">
    <source>
        <dbReference type="ARBA" id="ARBA00022705"/>
    </source>
</evidence>
<evidence type="ECO:0000256" key="3">
    <source>
        <dbReference type="ARBA" id="ARBA00022679"/>
    </source>
</evidence>
<dbReference type="InterPro" id="IPR029063">
    <property type="entry name" value="SAM-dependent_MTases_sf"/>
</dbReference>
<dbReference type="RefSeq" id="WP_184081016.1">
    <property type="nucleotide sequence ID" value="NZ_JACIJP010000004.1"/>
</dbReference>
<evidence type="ECO:0000259" key="9">
    <source>
        <dbReference type="Pfam" id="PF01555"/>
    </source>
</evidence>
<accession>A0A841J1W5</accession>
<dbReference type="InterPro" id="IPR040843">
    <property type="entry name" value="RAMA"/>
</dbReference>
<dbReference type="PANTHER" id="PTHR13370:SF3">
    <property type="entry name" value="TRNA (GUANINE(10)-N2)-METHYLTRANSFERASE HOMOLOG"/>
    <property type="match status" value="1"/>
</dbReference>
<dbReference type="Proteomes" id="UP000552700">
    <property type="component" value="Unassembled WGS sequence"/>
</dbReference>
<evidence type="ECO:0000256" key="4">
    <source>
        <dbReference type="ARBA" id="ARBA00022691"/>
    </source>
</evidence>
<dbReference type="EC" id="2.1.1.-" evidence="8"/>
<gene>
    <name evidence="11" type="ORF">FHS92_002447</name>
</gene>
<dbReference type="Gene3D" id="3.40.50.150">
    <property type="entry name" value="Vaccinia Virus protein VP39"/>
    <property type="match status" value="1"/>
</dbReference>
<dbReference type="GO" id="GO:0003677">
    <property type="term" value="F:DNA binding"/>
    <property type="evidence" value="ECO:0007669"/>
    <property type="project" value="UniProtKB-KW"/>
</dbReference>
<comment type="caution">
    <text evidence="11">The sequence shown here is derived from an EMBL/GenBank/DDBJ whole genome shotgun (WGS) entry which is preliminary data.</text>
</comment>
<dbReference type="GO" id="GO:0032259">
    <property type="term" value="P:methylation"/>
    <property type="evidence" value="ECO:0007669"/>
    <property type="project" value="UniProtKB-KW"/>
</dbReference>
<evidence type="ECO:0000256" key="6">
    <source>
        <dbReference type="ARBA" id="ARBA00023125"/>
    </source>
</evidence>
<organism evidence="11 12">
    <name type="scientific">Sphingobium subterraneum</name>
    <dbReference type="NCBI Taxonomy" id="627688"/>
    <lineage>
        <taxon>Bacteria</taxon>
        <taxon>Pseudomonadati</taxon>
        <taxon>Pseudomonadota</taxon>
        <taxon>Alphaproteobacteria</taxon>
        <taxon>Sphingomonadales</taxon>
        <taxon>Sphingomonadaceae</taxon>
        <taxon>Sphingobium</taxon>
    </lineage>
</organism>
<dbReference type="EMBL" id="JACIJP010000004">
    <property type="protein sequence ID" value="MBB6124694.1"/>
    <property type="molecule type" value="Genomic_DNA"/>
</dbReference>
<keyword evidence="4" id="KW-0949">S-adenosyl-L-methionine</keyword>
<keyword evidence="2 11" id="KW-0489">Methyltransferase</keyword>
<protein>
    <recommendedName>
        <fullName evidence="8">Methyltransferase</fullName>
        <ecNumber evidence="8">2.1.1.-</ecNumber>
    </recommendedName>
</protein>
<dbReference type="InterPro" id="IPR002052">
    <property type="entry name" value="DNA_methylase_N6_adenine_CS"/>
</dbReference>
<dbReference type="Pfam" id="PF01555">
    <property type="entry name" value="N6_N4_Mtase"/>
    <property type="match status" value="1"/>
</dbReference>
<evidence type="ECO:0000313" key="11">
    <source>
        <dbReference type="EMBL" id="MBB6124694.1"/>
    </source>
</evidence>
<keyword evidence="5" id="KW-0235">DNA replication</keyword>
<dbReference type="GO" id="GO:0006260">
    <property type="term" value="P:DNA replication"/>
    <property type="evidence" value="ECO:0007669"/>
    <property type="project" value="UniProtKB-KW"/>
</dbReference>